<protein>
    <submittedName>
        <fullName evidence="1">Acetone carboxylase gamma subunit-like protein</fullName>
    </submittedName>
</protein>
<dbReference type="EMBL" id="CP000542">
    <property type="protein sequence ID" value="ABM57585.1"/>
    <property type="molecule type" value="Genomic_DNA"/>
</dbReference>
<evidence type="ECO:0000313" key="1">
    <source>
        <dbReference type="EMBL" id="ABM57585.1"/>
    </source>
</evidence>
<sequence length="117" mass="13302">MKINMTEALAIDMDRCGWVCRKCGHEHGPAEQNYKQGLLVYARDPRQVHQAIIDPQQYAKTFAPQPEWVRIIEYYCPQCALLVEAEYLPPGHPPVHDMQFDLASLRALAARIQGAAQ</sequence>
<organism evidence="1 2">
    <name type="scientific">Verminephrobacter eiseniae (strain EF01-2)</name>
    <dbReference type="NCBI Taxonomy" id="391735"/>
    <lineage>
        <taxon>Bacteria</taxon>
        <taxon>Pseudomonadati</taxon>
        <taxon>Pseudomonadota</taxon>
        <taxon>Betaproteobacteria</taxon>
        <taxon>Burkholderiales</taxon>
        <taxon>Comamonadaceae</taxon>
        <taxon>Verminephrobacter</taxon>
    </lineage>
</organism>
<dbReference type="Proteomes" id="UP000000374">
    <property type="component" value="Chromosome"/>
</dbReference>
<dbReference type="HOGENOM" id="CLU_153790_0_0_4"/>
<dbReference type="AlphaFoldDB" id="A1WIX8"/>
<dbReference type="GeneID" id="76460436"/>
<evidence type="ECO:0000313" key="2">
    <source>
        <dbReference type="Proteomes" id="UP000000374"/>
    </source>
</evidence>
<proteinExistence type="predicted"/>
<dbReference type="Pfam" id="PF08882">
    <property type="entry name" value="Acetone_carb_G"/>
    <property type="match status" value="1"/>
</dbReference>
<dbReference type="STRING" id="391735.Veis_1832"/>
<dbReference type="KEGG" id="vei:Veis_1832"/>
<dbReference type="eggNOG" id="COG4647">
    <property type="taxonomic scope" value="Bacteria"/>
</dbReference>
<reference evidence="2" key="1">
    <citation type="submission" date="2006-12" db="EMBL/GenBank/DDBJ databases">
        <title>Complete sequence of chromosome 1 of Verminephrobacter eiseniae EF01-2.</title>
        <authorList>
            <person name="Copeland A."/>
            <person name="Lucas S."/>
            <person name="Lapidus A."/>
            <person name="Barry K."/>
            <person name="Detter J.C."/>
            <person name="Glavina del Rio T."/>
            <person name="Dalin E."/>
            <person name="Tice H."/>
            <person name="Pitluck S."/>
            <person name="Chertkov O."/>
            <person name="Brettin T."/>
            <person name="Bruce D."/>
            <person name="Han C."/>
            <person name="Tapia R."/>
            <person name="Gilna P."/>
            <person name="Schmutz J."/>
            <person name="Larimer F."/>
            <person name="Land M."/>
            <person name="Hauser L."/>
            <person name="Kyrpides N."/>
            <person name="Kim E."/>
            <person name="Stahl D."/>
            <person name="Richardson P."/>
        </authorList>
    </citation>
    <scope>NUCLEOTIDE SEQUENCE [LARGE SCALE GENOMIC DNA]</scope>
    <source>
        <strain evidence="2">EF01-2</strain>
    </source>
</reference>
<dbReference type="InterPro" id="IPR016750">
    <property type="entry name" value="Aceto_COase_bsu/gsu"/>
</dbReference>
<dbReference type="RefSeq" id="WP_011809591.1">
    <property type="nucleotide sequence ID" value="NC_008786.1"/>
</dbReference>
<dbReference type="OrthoDB" id="8688459at2"/>
<gene>
    <name evidence="1" type="ordered locus">Veis_1832</name>
</gene>
<accession>A1WIX8</accession>
<keyword evidence="2" id="KW-1185">Reference proteome</keyword>
<name>A1WIX8_VEREI</name>